<evidence type="ECO:0000313" key="3">
    <source>
        <dbReference type="Proteomes" id="UP000325211"/>
    </source>
</evidence>
<protein>
    <submittedName>
        <fullName evidence="2">Uncharacterized protein</fullName>
    </submittedName>
</protein>
<proteinExistence type="predicted"/>
<organism evidence="2 3">
    <name type="scientific">Streptomyces venezuelae</name>
    <dbReference type="NCBI Taxonomy" id="54571"/>
    <lineage>
        <taxon>Bacteria</taxon>
        <taxon>Bacillati</taxon>
        <taxon>Actinomycetota</taxon>
        <taxon>Actinomycetes</taxon>
        <taxon>Kitasatosporales</taxon>
        <taxon>Streptomycetaceae</taxon>
        <taxon>Streptomyces</taxon>
    </lineage>
</organism>
<gene>
    <name evidence="2" type="ORF">DEJ50_20645</name>
</gene>
<keyword evidence="1" id="KW-0472">Membrane</keyword>
<evidence type="ECO:0000313" key="2">
    <source>
        <dbReference type="EMBL" id="QES49871.1"/>
    </source>
</evidence>
<dbReference type="EMBL" id="CP029190">
    <property type="protein sequence ID" value="QES49871.1"/>
    <property type="molecule type" value="Genomic_DNA"/>
</dbReference>
<accession>A0A5P2D9C3</accession>
<evidence type="ECO:0000256" key="1">
    <source>
        <dbReference type="SAM" id="Phobius"/>
    </source>
</evidence>
<dbReference type="AlphaFoldDB" id="A0A5P2D9C3"/>
<keyword evidence="1" id="KW-1133">Transmembrane helix</keyword>
<reference evidence="2 3" key="1">
    <citation type="submission" date="2018-05" db="EMBL/GenBank/DDBJ databases">
        <title>Streptomyces venezuelae.</title>
        <authorList>
            <person name="Kim W."/>
            <person name="Lee N."/>
            <person name="Cho B.-K."/>
        </authorList>
    </citation>
    <scope>NUCLEOTIDE SEQUENCE [LARGE SCALE GENOMIC DNA]</scope>
    <source>
        <strain evidence="2 3">ATCC 21782</strain>
    </source>
</reference>
<sequence length="156" mass="15715">MPRWQGWFVGLVGLAALLVFAPLGLYVWASGGSSEPAGAVGVAAAPYVPVEDAAVSGCRIDPASRRLLADIEVKSRAPGVGSYVVTVGFRQDPPLGTAQALVRLDRVAPGIAARGEAVGPVWPAGVTPWCGVVGAEFEGAEFAGPVRVGPSGVGPG</sequence>
<dbReference type="Proteomes" id="UP000325211">
    <property type="component" value="Chromosome"/>
</dbReference>
<feature type="transmembrane region" description="Helical" evidence="1">
    <location>
        <begin position="6"/>
        <end position="28"/>
    </location>
</feature>
<keyword evidence="1" id="KW-0812">Transmembrane</keyword>
<name>A0A5P2D9C3_STRVZ</name>